<sequence length="31" mass="3445">MVTLYTVTHGHSMVSLSESEAKKGAALRRQR</sequence>
<reference evidence="1" key="1">
    <citation type="journal article" date="2021" name="Proc. Natl. Acad. Sci. U.S.A.">
        <title>A Catalog of Tens of Thousands of Viruses from Human Metagenomes Reveals Hidden Associations with Chronic Diseases.</title>
        <authorList>
            <person name="Tisza M.J."/>
            <person name="Buck C.B."/>
        </authorList>
    </citation>
    <scope>NUCLEOTIDE SEQUENCE</scope>
    <source>
        <strain evidence="1">Ct4Am4</strain>
    </source>
</reference>
<accession>A0A8S5R294</accession>
<organism evidence="1">
    <name type="scientific">Siphoviridae sp. ct4Am4</name>
    <dbReference type="NCBI Taxonomy" id="2826287"/>
    <lineage>
        <taxon>Viruses</taxon>
        <taxon>Duplodnaviria</taxon>
        <taxon>Heunggongvirae</taxon>
        <taxon>Uroviricota</taxon>
        <taxon>Caudoviricetes</taxon>
    </lineage>
</organism>
<evidence type="ECO:0000313" key="1">
    <source>
        <dbReference type="EMBL" id="DAE25093.1"/>
    </source>
</evidence>
<dbReference type="EMBL" id="BK015792">
    <property type="protein sequence ID" value="DAE25093.1"/>
    <property type="molecule type" value="Genomic_DNA"/>
</dbReference>
<protein>
    <submittedName>
        <fullName evidence="1">Uncharacterized protein</fullName>
    </submittedName>
</protein>
<proteinExistence type="predicted"/>
<name>A0A8S5R294_9CAUD</name>